<dbReference type="Gene3D" id="1.20.1250.20">
    <property type="entry name" value="MFS general substrate transporter like domains"/>
    <property type="match status" value="1"/>
</dbReference>
<feature type="transmembrane region" description="Helical" evidence="6">
    <location>
        <begin position="196"/>
        <end position="218"/>
    </location>
</feature>
<dbReference type="InterPro" id="IPR036259">
    <property type="entry name" value="MFS_trans_sf"/>
</dbReference>
<dbReference type="PROSITE" id="PS50850">
    <property type="entry name" value="MFS"/>
    <property type="match status" value="1"/>
</dbReference>
<evidence type="ECO:0000256" key="4">
    <source>
        <dbReference type="ARBA" id="ARBA00022989"/>
    </source>
</evidence>
<name>A0A1T4WC43_9BACT</name>
<evidence type="ECO:0000259" key="7">
    <source>
        <dbReference type="PROSITE" id="PS50850"/>
    </source>
</evidence>
<evidence type="ECO:0000256" key="1">
    <source>
        <dbReference type="ARBA" id="ARBA00004141"/>
    </source>
</evidence>
<dbReference type="EMBL" id="FUYA01000006">
    <property type="protein sequence ID" value="SKA74495.1"/>
    <property type="molecule type" value="Genomic_DNA"/>
</dbReference>
<dbReference type="STRING" id="1121442.SAMN02745702_01954"/>
<feature type="transmembrane region" description="Helical" evidence="6">
    <location>
        <begin position="79"/>
        <end position="97"/>
    </location>
</feature>
<keyword evidence="5 6" id="KW-0472">Membrane</keyword>
<evidence type="ECO:0000256" key="6">
    <source>
        <dbReference type="SAM" id="Phobius"/>
    </source>
</evidence>
<evidence type="ECO:0000313" key="9">
    <source>
        <dbReference type="Proteomes" id="UP000189733"/>
    </source>
</evidence>
<accession>A0A1T4WC43</accession>
<dbReference type="GO" id="GO:0022857">
    <property type="term" value="F:transmembrane transporter activity"/>
    <property type="evidence" value="ECO:0007669"/>
    <property type="project" value="InterPro"/>
</dbReference>
<evidence type="ECO:0000313" key="8">
    <source>
        <dbReference type="EMBL" id="SKA74495.1"/>
    </source>
</evidence>
<dbReference type="SUPFAM" id="SSF103473">
    <property type="entry name" value="MFS general substrate transporter"/>
    <property type="match status" value="1"/>
</dbReference>
<proteinExistence type="predicted"/>
<keyword evidence="2" id="KW-0813">Transport</keyword>
<dbReference type="CDD" id="cd17321">
    <property type="entry name" value="MFS_MMR_MDR_like"/>
    <property type="match status" value="1"/>
</dbReference>
<feature type="transmembrane region" description="Helical" evidence="6">
    <location>
        <begin position="328"/>
        <end position="346"/>
    </location>
</feature>
<comment type="subcellular location">
    <subcellularLocation>
        <location evidence="1">Membrane</location>
        <topology evidence="1">Multi-pass membrane protein</topology>
    </subcellularLocation>
</comment>
<dbReference type="PRINTS" id="PR01036">
    <property type="entry name" value="TCRTETB"/>
</dbReference>
<feature type="transmembrane region" description="Helical" evidence="6">
    <location>
        <begin position="224"/>
        <end position="242"/>
    </location>
</feature>
<feature type="transmembrane region" description="Helical" evidence="6">
    <location>
        <begin position="262"/>
        <end position="286"/>
    </location>
</feature>
<keyword evidence="4 6" id="KW-1133">Transmembrane helix</keyword>
<evidence type="ECO:0000256" key="2">
    <source>
        <dbReference type="ARBA" id="ARBA00022448"/>
    </source>
</evidence>
<dbReference type="PANTHER" id="PTHR42718:SF9">
    <property type="entry name" value="MAJOR FACILITATOR SUPERFAMILY MULTIDRUG TRANSPORTER MFSC"/>
    <property type="match status" value="1"/>
</dbReference>
<feature type="transmembrane region" description="Helical" evidence="6">
    <location>
        <begin position="136"/>
        <end position="154"/>
    </location>
</feature>
<evidence type="ECO:0000256" key="5">
    <source>
        <dbReference type="ARBA" id="ARBA00023136"/>
    </source>
</evidence>
<dbReference type="Proteomes" id="UP000189733">
    <property type="component" value="Unassembled WGS sequence"/>
</dbReference>
<keyword evidence="3 6" id="KW-0812">Transmembrane</keyword>
<feature type="transmembrane region" description="Helical" evidence="6">
    <location>
        <begin position="48"/>
        <end position="67"/>
    </location>
</feature>
<gene>
    <name evidence="8" type="ORF">SAMN02745702_01954</name>
</gene>
<feature type="domain" description="Major facilitator superfamily (MFS) profile" evidence="7">
    <location>
        <begin position="12"/>
        <end position="459"/>
    </location>
</feature>
<dbReference type="Pfam" id="PF07690">
    <property type="entry name" value="MFS_1"/>
    <property type="match status" value="2"/>
</dbReference>
<reference evidence="8 9" key="1">
    <citation type="submission" date="2017-02" db="EMBL/GenBank/DDBJ databases">
        <authorList>
            <person name="Peterson S.W."/>
        </authorList>
    </citation>
    <scope>NUCLEOTIDE SEQUENCE [LARGE SCALE GENOMIC DNA]</scope>
    <source>
        <strain evidence="8 9">DSM 18034</strain>
    </source>
</reference>
<protein>
    <submittedName>
        <fullName evidence="8">Predicted arabinose efflux permease, MFS family</fullName>
    </submittedName>
</protein>
<sequence length="464" mass="49772">MDKDVRAQRRGALYAVTATQFAVPFMVSAVAVALPAVGREFAAKATQISLVESAYLCAVSMLMLPFARFSDIFGRKFTFASGVGLFMLASLVLGFVPNMGTFILVRIIQGIGAAAQISTGLAIISDVFPREERGRAFGIGVAGVYLGLSMGPFLGGEIATHFGWRWIFFVGVPICGIALFQILYHLDVRPRFERGLYFDWAGCILSALGTGLIVFGGAEWNNTFGKVLFGIGLLSVIGFILWEKRAKAPLLDIELFARNRVFSFGCAVQFINYAATFGVTFLMSLYLQYAQGMTPGQAGRILMVQPVLQAIISPLSGRWADRYPPHKIATYGMCCGTAGLVLAEFLGMQSSVWMVVGVLLLFGLGTALFSSPNVSVIMGSVGPEDYAVASAMTGGMRTTGMTMSMVAIGMILSMYIGNHPVTAANVSHYIQAMKASFLGFTAVSVFGIWLSIKGIPRNEAPKAA</sequence>
<feature type="transmembrane region" description="Helical" evidence="6">
    <location>
        <begin position="352"/>
        <end position="370"/>
    </location>
</feature>
<feature type="transmembrane region" description="Helical" evidence="6">
    <location>
        <begin position="12"/>
        <end position="36"/>
    </location>
</feature>
<dbReference type="OrthoDB" id="9812221at2"/>
<organism evidence="8 9">
    <name type="scientific">Desulfobaculum bizertense DSM 18034</name>
    <dbReference type="NCBI Taxonomy" id="1121442"/>
    <lineage>
        <taxon>Bacteria</taxon>
        <taxon>Pseudomonadati</taxon>
        <taxon>Thermodesulfobacteriota</taxon>
        <taxon>Desulfovibrionia</taxon>
        <taxon>Desulfovibrionales</taxon>
        <taxon>Desulfovibrionaceae</taxon>
        <taxon>Desulfobaculum</taxon>
    </lineage>
</organism>
<feature type="transmembrane region" description="Helical" evidence="6">
    <location>
        <begin position="103"/>
        <end position="124"/>
    </location>
</feature>
<dbReference type="Gene3D" id="1.20.1720.10">
    <property type="entry name" value="Multidrug resistance protein D"/>
    <property type="match status" value="1"/>
</dbReference>
<dbReference type="PANTHER" id="PTHR42718">
    <property type="entry name" value="MAJOR FACILITATOR SUPERFAMILY MULTIDRUG TRANSPORTER MFSC"/>
    <property type="match status" value="1"/>
</dbReference>
<feature type="transmembrane region" description="Helical" evidence="6">
    <location>
        <begin position="166"/>
        <end position="184"/>
    </location>
</feature>
<dbReference type="GO" id="GO:0016020">
    <property type="term" value="C:membrane"/>
    <property type="evidence" value="ECO:0007669"/>
    <property type="project" value="UniProtKB-SubCell"/>
</dbReference>
<dbReference type="AlphaFoldDB" id="A0A1T4WC43"/>
<keyword evidence="9" id="KW-1185">Reference proteome</keyword>
<evidence type="ECO:0000256" key="3">
    <source>
        <dbReference type="ARBA" id="ARBA00022692"/>
    </source>
</evidence>
<feature type="transmembrane region" description="Helical" evidence="6">
    <location>
        <begin position="429"/>
        <end position="452"/>
    </location>
</feature>
<feature type="transmembrane region" description="Helical" evidence="6">
    <location>
        <begin position="400"/>
        <end position="417"/>
    </location>
</feature>
<dbReference type="InterPro" id="IPR011701">
    <property type="entry name" value="MFS"/>
</dbReference>
<dbReference type="InterPro" id="IPR020846">
    <property type="entry name" value="MFS_dom"/>
</dbReference>
<dbReference type="RefSeq" id="WP_144012599.1">
    <property type="nucleotide sequence ID" value="NZ_FUYA01000006.1"/>
</dbReference>